<gene>
    <name evidence="2" type="ORF">Pfra01_001054100</name>
</gene>
<proteinExistence type="predicted"/>
<keyword evidence="3" id="KW-1185">Reference proteome</keyword>
<comment type="caution">
    <text evidence="2">The sequence shown here is derived from an EMBL/GenBank/DDBJ whole genome shotgun (WGS) entry which is preliminary data.</text>
</comment>
<sequence>MGAGIAVTGSKAVDRVPGIVNRVTVTTARARGAEAYRGVGVATTRAGGIGPVWVLATRRRTEADVTTAATTAADAAGSVVDAGLVTEAWVALGVREGVVKPSSKASGAASFSAATMDRIPAVVNTARVGRPSRRGWETTGDENTPPGATEASDAAPSAPRPPSSSISTGIEASVPGVMPLETTGVLGSEAVDAVDDAGKCFCPRDR</sequence>
<protein>
    <submittedName>
        <fullName evidence="2">Unnamed protein product</fullName>
    </submittedName>
</protein>
<evidence type="ECO:0000313" key="2">
    <source>
        <dbReference type="EMBL" id="GMF37530.1"/>
    </source>
</evidence>
<feature type="compositionally biased region" description="Low complexity" evidence="1">
    <location>
        <begin position="151"/>
        <end position="167"/>
    </location>
</feature>
<dbReference type="EMBL" id="BSXT01001023">
    <property type="protein sequence ID" value="GMF37530.1"/>
    <property type="molecule type" value="Genomic_DNA"/>
</dbReference>
<organism evidence="2 3">
    <name type="scientific">Phytophthora fragariaefolia</name>
    <dbReference type="NCBI Taxonomy" id="1490495"/>
    <lineage>
        <taxon>Eukaryota</taxon>
        <taxon>Sar</taxon>
        <taxon>Stramenopiles</taxon>
        <taxon>Oomycota</taxon>
        <taxon>Peronosporomycetes</taxon>
        <taxon>Peronosporales</taxon>
        <taxon>Peronosporaceae</taxon>
        <taxon>Phytophthora</taxon>
    </lineage>
</organism>
<name>A0A9W6XEP2_9STRA</name>
<dbReference type="AlphaFoldDB" id="A0A9W6XEP2"/>
<dbReference type="Proteomes" id="UP001165121">
    <property type="component" value="Unassembled WGS sequence"/>
</dbReference>
<evidence type="ECO:0000256" key="1">
    <source>
        <dbReference type="SAM" id="MobiDB-lite"/>
    </source>
</evidence>
<accession>A0A9W6XEP2</accession>
<reference evidence="2" key="1">
    <citation type="submission" date="2023-04" db="EMBL/GenBank/DDBJ databases">
        <title>Phytophthora fragariaefolia NBRC 109709.</title>
        <authorList>
            <person name="Ichikawa N."/>
            <person name="Sato H."/>
            <person name="Tonouchi N."/>
        </authorList>
    </citation>
    <scope>NUCLEOTIDE SEQUENCE</scope>
    <source>
        <strain evidence="2">NBRC 109709</strain>
    </source>
</reference>
<feature type="region of interest" description="Disordered" evidence="1">
    <location>
        <begin position="128"/>
        <end position="175"/>
    </location>
</feature>
<evidence type="ECO:0000313" key="3">
    <source>
        <dbReference type="Proteomes" id="UP001165121"/>
    </source>
</evidence>